<evidence type="ECO:0000256" key="5">
    <source>
        <dbReference type="ARBA" id="ARBA00023273"/>
    </source>
</evidence>
<feature type="non-terminal residue" evidence="8">
    <location>
        <position position="1"/>
    </location>
</feature>
<evidence type="ECO:0000256" key="4">
    <source>
        <dbReference type="ARBA" id="ARBA00023069"/>
    </source>
</evidence>
<gene>
    <name evidence="8" type="primary">Cfap47</name>
    <name evidence="8" type="ORF">GTO96_0013520</name>
</gene>
<feature type="non-terminal residue" evidence="8">
    <location>
        <position position="2293"/>
    </location>
</feature>
<evidence type="ECO:0000313" key="9">
    <source>
        <dbReference type="Proteomes" id="UP000886611"/>
    </source>
</evidence>
<dbReference type="PANTHER" id="PTHR45912">
    <property type="entry name" value="CILIA- AND FLAGELLA-ASSOCIATED PROTEIN 47"/>
    <property type="match status" value="1"/>
</dbReference>
<accession>A0A8X8BFC6</accession>
<dbReference type="GO" id="GO:0005929">
    <property type="term" value="C:cilium"/>
    <property type="evidence" value="ECO:0007669"/>
    <property type="project" value="UniProtKB-SubCell"/>
</dbReference>
<feature type="domain" description="Cilia- and flagella-associated protein 47" evidence="7">
    <location>
        <begin position="1274"/>
        <end position="1397"/>
    </location>
</feature>
<dbReference type="Pfam" id="PF14874">
    <property type="entry name" value="PapD-like"/>
    <property type="match status" value="1"/>
</dbReference>
<evidence type="ECO:0000313" key="8">
    <source>
        <dbReference type="EMBL" id="KAG2456403.1"/>
    </source>
</evidence>
<dbReference type="Pfam" id="PF24529">
    <property type="entry name" value="CFAP47"/>
    <property type="match status" value="1"/>
</dbReference>
<dbReference type="Proteomes" id="UP000886611">
    <property type="component" value="Unassembled WGS sequence"/>
</dbReference>
<protein>
    <submittedName>
        <fullName evidence="8">CFA47 protein</fullName>
    </submittedName>
</protein>
<organism evidence="8 9">
    <name type="scientific">Polypterus senegalus</name>
    <name type="common">Senegal bichir</name>
    <dbReference type="NCBI Taxonomy" id="55291"/>
    <lineage>
        <taxon>Eukaryota</taxon>
        <taxon>Metazoa</taxon>
        <taxon>Chordata</taxon>
        <taxon>Craniata</taxon>
        <taxon>Vertebrata</taxon>
        <taxon>Euteleostomi</taxon>
        <taxon>Actinopterygii</taxon>
        <taxon>Polypteriformes</taxon>
        <taxon>Polypteridae</taxon>
        <taxon>Polypterus</taxon>
    </lineage>
</organism>
<reference evidence="8 9" key="1">
    <citation type="journal article" date="2021" name="Cell">
        <title>Tracing the genetic footprints of vertebrate landing in non-teleost ray-finned fishes.</title>
        <authorList>
            <person name="Bi X."/>
            <person name="Wang K."/>
            <person name="Yang L."/>
            <person name="Pan H."/>
            <person name="Jiang H."/>
            <person name="Wei Q."/>
            <person name="Fang M."/>
            <person name="Yu H."/>
            <person name="Zhu C."/>
            <person name="Cai Y."/>
            <person name="He Y."/>
            <person name="Gan X."/>
            <person name="Zeng H."/>
            <person name="Yu D."/>
            <person name="Zhu Y."/>
            <person name="Jiang H."/>
            <person name="Qiu Q."/>
            <person name="Yang H."/>
            <person name="Zhang Y.E."/>
            <person name="Wang W."/>
            <person name="Zhu M."/>
            <person name="He S."/>
            <person name="Zhang G."/>
        </authorList>
    </citation>
    <scope>NUCLEOTIDE SEQUENCE [LARGE SCALE GENOMIC DNA]</scope>
    <source>
        <strain evidence="8">Bchr_013</strain>
    </source>
</reference>
<sequence length="2293" mass="255176">IAMEADVWGVRISPPFLEFLDVKVGFTYRGTVTVKNISKTSKRLRINGPVSKLFKLSVANQDKPIAPGLMLTAVVEYIPEKDEDFRDRLILLADEDVIEIPLLAMCPSCYLEIETEVDFGFVVANSRLISKEIEISNHGSAPGVFKIYSVSNLPVKIQPPSGIVQPKTTQKIKFELTTDKATNFEEFVKVKLQDSEDVVIKIKADIVEQVLELLNTANQRIECVRFGAAYFGTSKLQQAVLYNNSPQAINWVAILQDDAEGADVGNDWDSSTDATLLEMRIRQKLDGIDIAMLISCFPNQGSLGPYEKTTVILHFSPIYNRLTLDIRGNIVSYVLNDWNRFKVWTDDERGHNHVELALTGTGLPVILMATPAPPYDFKECYMGEQVDIQCSLQNQSLLLPVLYSSRKTANFSIFPSKGKINPGMQQTLRYNYVDPDYAYTEEEDEQRKAHREYYAHFLKSLREQRLQKEKDREMGDVKGKDDLGMKSAAGIFPKKLLLGDIEVNQQVTDGLNVVPTTQEETEDCKMTLSAQQLHQIIIGPSVVDFGEVCLHSISSKPLNIVNNLPVHIWVQFEIDCLELQQTSPLSHVVPPMSRAFLPIIFETNDLGKFQRSVTYTINKNHVGHVLVLGQVVPVTLELSTQELILTPNSCFLAESGFRSTITLRNPQNHPAEFTWKPIITENGIAFSIRPATGSVDAYRELECEVVWHPSYYSPVDGEFDLIVHEGNTARLKCLAMLGSTSVEFTEKHVVFGSVAQNLTAIKTATLQNNGQNHAYFQVFDPNPLPGMTIIPSEGVVPVGGSLDLVLYFIPDAVMKFDTRVEVGIRNTKSSELRIGGSVEMPQVEIDVKNFRFPGVYSGSVQEIPFTLQNKTAVRARVEFDLSDHPEFAIKFIDCTGEMFKRYSVAAYDFSLPVNINSAVAPSPPPSSLPKTPSIIEKHLVTPRPHTIAVTTPSRRIQATGESGIYNLNVPIFINDDYIHPFRSITLSGVIKIPKIIFDPPSLILAPVPLETEVGAMISIIPSEYIRNCFVNVELPEIELEDGTNIKPFTLKFLSGQQIITLSNGKNKILTCQIIFKSSRPVSDVSDIVFIDEHQQRFVLSVVATADNCLLTAYPYLALHLSDQQIVLKSGCLNGVNSKQNTGEAILHPCYTPATHSRSTSSSSTFIVLSSTCDESFPESAEENLNGSVKKSDEIDQQGFKNIFGFPTFPMENTEEGHFFRMMLYAVQKWFSLFGWPKGPRPISIPESLRSGVCKNQSSGSSVRKSSFRSSRGKEANTVYDMLFHLSGQVLQGITTTQALPTDHTKRVLQLHWQHSSLITFLKAHGACLAYIRPEFLFEPDDFKHWNSIQSQLGQLQNKKANGMDKPGDISLTGIEDIYFESLSKRAWTDVLLQIYKISTHLVNIYTNPTSLEQCLHNALLLVKAFHAINLEIDVQATDISDPNPIMMIMLCVYLYEKLPQYVPKKTIEFSVGLHCSSIRQVLLKNTSSKALVYTATIIGKESEDFVIVKGNTVTIAPRGQTNVTVEFTSRFLRPVESILLLTAKLSTGPHGGTLVFTLRSNITSITSSGVIKCSSPCYELNKCHVTTTNPFKKDGEFSYPMSGSEFYSRDIASLDNNQDTSLGTTGQVNQLNEFFSPVESVFLECRGSANIEIHYLPFHLGKRYCSILFLNEKVGEFLYSVEGESTLPLPQPLIPVESSHIAHISGAGKGKRSEKPVLIFKCLMDSCLEEKLKIPLVNEAREKALAAVAQQRMSFVEFERRKITGTLQSSSVRAAMAALGLSETETRPVPATLENKYRSIDYKVEVSMPEHFKFPKKISIPVSTTSANSLKSTLLAVKTTEDAVEIPLIFHPKAPGRYPCQIVLHSSRDVRVHLIECVVNSEETEADLMFVTPALQTVTQDIPISNKTLQEWSIQGVIEGNGFYGPSVINVRAGEKVQYPLMFKPMCEGITLGKLTLQNYTDGTRQIFGLRGVGKKPLAFDHAVIDCRVGQLAQKVLMVPNFTQTRLICKVVSDLAIVSGFPFLELKPGQSTSYTISIDPRRRGKQTGVISFVAEDGEDQQPPHNKAVNQTDGKQAIQRLAGETFSALDDSKEVSHIYKVWFSLEIIAAPPPSVQIIAVKCPIHTKTTVDIPISNPSNETMHLDVLLRGAGLSGDSYLVLKPMEKVSYLVSYFSSFTGRATGSVIFQSDKVAEFWYELDLTTEKPLPTIFPPLQCELGKWTRHFIPLVNPTDETLQLQAFNSNPKHFSVELGPKKSLTMAPHSSANVPVHFCPSALGRANHKTSVSFKCRQIF</sequence>
<evidence type="ECO:0000259" key="7">
    <source>
        <dbReference type="Pfam" id="PF24529"/>
    </source>
</evidence>
<comment type="caution">
    <text evidence="8">The sequence shown here is derived from an EMBL/GenBank/DDBJ whole genome shotgun (WGS) entry which is preliminary data.</text>
</comment>
<dbReference type="GO" id="GO:0007288">
    <property type="term" value="P:sperm axoneme assembly"/>
    <property type="evidence" value="ECO:0007669"/>
    <property type="project" value="TreeGrafter"/>
</dbReference>
<feature type="domain" description="HYDIN/VesB/CFA65-like Ig-like" evidence="6">
    <location>
        <begin position="112"/>
        <end position="205"/>
    </location>
</feature>
<dbReference type="GO" id="GO:0005737">
    <property type="term" value="C:cytoplasm"/>
    <property type="evidence" value="ECO:0007669"/>
    <property type="project" value="UniProtKB-SubCell"/>
</dbReference>
<evidence type="ECO:0000259" key="6">
    <source>
        <dbReference type="Pfam" id="PF22544"/>
    </source>
</evidence>
<evidence type="ECO:0000256" key="2">
    <source>
        <dbReference type="ARBA" id="ARBA00004496"/>
    </source>
</evidence>
<dbReference type="Gene3D" id="2.60.40.10">
    <property type="entry name" value="Immunoglobulins"/>
    <property type="match status" value="4"/>
</dbReference>
<keyword evidence="3" id="KW-0963">Cytoplasm</keyword>
<proteinExistence type="predicted"/>
<evidence type="ECO:0000256" key="3">
    <source>
        <dbReference type="ARBA" id="ARBA00022490"/>
    </source>
</evidence>
<comment type="subcellular location">
    <subcellularLocation>
        <location evidence="1">Cell projection</location>
        <location evidence="1">Cilium</location>
    </subcellularLocation>
    <subcellularLocation>
        <location evidence="2">Cytoplasm</location>
    </subcellularLocation>
</comment>
<feature type="domain" description="HYDIN/VesB/CFA65-like Ig-like" evidence="6">
    <location>
        <begin position="742"/>
        <end position="834"/>
    </location>
</feature>
<dbReference type="InterPro" id="IPR056343">
    <property type="entry name" value="CFAP47_dom"/>
</dbReference>
<keyword evidence="5" id="KW-0966">Cell projection</keyword>
<dbReference type="PANTHER" id="PTHR45912:SF3">
    <property type="entry name" value="CILIA- AND FLAGELLA-ASSOCIATED PROTEIN 47"/>
    <property type="match status" value="1"/>
</dbReference>
<evidence type="ECO:0000256" key="1">
    <source>
        <dbReference type="ARBA" id="ARBA00004138"/>
    </source>
</evidence>
<dbReference type="InterPro" id="IPR053879">
    <property type="entry name" value="HYDIN_VesB_CFA65-like_Ig"/>
</dbReference>
<keyword evidence="9" id="KW-1185">Reference proteome</keyword>
<dbReference type="EMBL" id="JAATIS010008602">
    <property type="protein sequence ID" value="KAG2456403.1"/>
    <property type="molecule type" value="Genomic_DNA"/>
</dbReference>
<dbReference type="Pfam" id="PF22544">
    <property type="entry name" value="HYDIN_VesB_CFA65-like_Ig"/>
    <property type="match status" value="2"/>
</dbReference>
<keyword evidence="4" id="KW-0969">Cilium</keyword>
<dbReference type="InterPro" id="IPR013783">
    <property type="entry name" value="Ig-like_fold"/>
</dbReference>
<name>A0A8X8BFC6_POLSE</name>